<evidence type="ECO:0000259" key="1">
    <source>
        <dbReference type="Pfam" id="PF18802"/>
    </source>
</evidence>
<feature type="domain" description="CxC1-like cysteine cluster associated with KDZ transposases" evidence="1">
    <location>
        <begin position="4"/>
        <end position="74"/>
    </location>
</feature>
<dbReference type="InterPro" id="IPR041320">
    <property type="entry name" value="CxC1"/>
</dbReference>
<keyword evidence="3" id="KW-1185">Reference proteome</keyword>
<proteinExistence type="predicted"/>
<dbReference type="Proteomes" id="UP000037035">
    <property type="component" value="Unassembled WGS sequence"/>
</dbReference>
<evidence type="ECO:0000313" key="3">
    <source>
        <dbReference type="Proteomes" id="UP000037035"/>
    </source>
</evidence>
<reference evidence="2 3" key="1">
    <citation type="submission" date="2015-08" db="EMBL/GenBank/DDBJ databases">
        <title>Next Generation Sequencing and Analysis of the Genome of Puccinia sorghi L Schw, the Causal Agent of Maize Common Rust.</title>
        <authorList>
            <person name="Rochi L."/>
            <person name="Burguener G."/>
            <person name="Darino M."/>
            <person name="Turjanski A."/>
            <person name="Kreff E."/>
            <person name="Dieguez M.J."/>
            <person name="Sacco F."/>
        </authorList>
    </citation>
    <scope>NUCLEOTIDE SEQUENCE [LARGE SCALE GENOMIC DNA]</scope>
    <source>
        <strain evidence="2 3">RO10H11247</strain>
    </source>
</reference>
<gene>
    <name evidence="2" type="ORF">VP01_663g6</name>
</gene>
<accession>A0A0L6UF15</accession>
<evidence type="ECO:0000313" key="2">
    <source>
        <dbReference type="EMBL" id="KNZ47154.1"/>
    </source>
</evidence>
<dbReference type="OrthoDB" id="2506814at2759"/>
<comment type="caution">
    <text evidence="2">The sequence shown here is derived from an EMBL/GenBank/DDBJ whole genome shotgun (WGS) entry which is preliminary data.</text>
</comment>
<dbReference type="VEuPathDB" id="FungiDB:VP01_663g6"/>
<dbReference type="EMBL" id="LAVV01011985">
    <property type="protein sequence ID" value="KNZ47154.1"/>
    <property type="molecule type" value="Genomic_DNA"/>
</dbReference>
<dbReference type="PANTHER" id="PTHR33096:SF1">
    <property type="entry name" value="CXC1-LIKE CYSTEINE CLUSTER ASSOCIATED WITH KDZ TRANSPOSASES DOMAIN-CONTAINING PROTEIN"/>
    <property type="match status" value="1"/>
</dbReference>
<protein>
    <recommendedName>
        <fullName evidence="1">CxC1-like cysteine cluster associated with KDZ transposases domain-containing protein</fullName>
    </recommendedName>
</protein>
<sequence>MWYLQHWVLVNFCQFTSDPICLLQQVFLVATPISPQTAFSLPLLIFHNKLWNNFHVRALHFTSTLSEWLEPQSELLYAHRKKHIRIPRYSLWKEKLSQ</sequence>
<dbReference type="Pfam" id="PF18802">
    <property type="entry name" value="CxC1"/>
    <property type="match status" value="1"/>
</dbReference>
<dbReference type="AlphaFoldDB" id="A0A0L6UF15"/>
<dbReference type="PANTHER" id="PTHR33096">
    <property type="entry name" value="CXC2 DOMAIN-CONTAINING PROTEIN"/>
    <property type="match status" value="1"/>
</dbReference>
<name>A0A0L6UF15_9BASI</name>
<organism evidence="2 3">
    <name type="scientific">Puccinia sorghi</name>
    <dbReference type="NCBI Taxonomy" id="27349"/>
    <lineage>
        <taxon>Eukaryota</taxon>
        <taxon>Fungi</taxon>
        <taxon>Dikarya</taxon>
        <taxon>Basidiomycota</taxon>
        <taxon>Pucciniomycotina</taxon>
        <taxon>Pucciniomycetes</taxon>
        <taxon>Pucciniales</taxon>
        <taxon>Pucciniaceae</taxon>
        <taxon>Puccinia</taxon>
    </lineage>
</organism>